<feature type="signal peptide" evidence="1">
    <location>
        <begin position="1"/>
        <end position="27"/>
    </location>
</feature>
<proteinExistence type="predicted"/>
<reference evidence="2 6" key="2">
    <citation type="submission" date="2020-11" db="EMBL/GenBank/DDBJ databases">
        <title>Enhanced detection system for hospital associated transmission using whole genome sequencing surveillance.</title>
        <authorList>
            <person name="Harrison L.H."/>
            <person name="Van Tyne D."/>
            <person name="Marsh J.W."/>
            <person name="Griffith M.P."/>
            <person name="Snyder D.J."/>
            <person name="Cooper V.S."/>
            <person name="Mustapha M."/>
        </authorList>
    </citation>
    <scope>NUCLEOTIDE SEQUENCE [LARGE SCALE GENOMIC DNA]</scope>
    <source>
        <strain evidence="2 6">BC00020</strain>
    </source>
</reference>
<dbReference type="AlphaFoldDB" id="A0A132DVJ6"/>
<dbReference type="EMBL" id="JADVKH010000005">
    <property type="protein sequence ID" value="MBJ9686129.1"/>
    <property type="molecule type" value="Genomic_DNA"/>
</dbReference>
<evidence type="ECO:0000313" key="2">
    <source>
        <dbReference type="EMBL" id="MBJ9686129.1"/>
    </source>
</evidence>
<reference evidence="4 5" key="1">
    <citation type="submission" date="2018-03" db="EMBL/GenBank/DDBJ databases">
        <authorList>
            <person name="Nguyen K."/>
            <person name="Fouts D."/>
            <person name="Sutton G."/>
        </authorList>
    </citation>
    <scope>NUCLEOTIDE SEQUENCE [LARGE SCALE GENOMIC DNA]</scope>
    <source>
        <strain evidence="4 5">AU3578</strain>
    </source>
</reference>
<reference evidence="3" key="3">
    <citation type="submission" date="2023-07" db="EMBL/GenBank/DDBJ databases">
        <title>A collection of bacterial strains from the Burkholderia cepacia Research Laboratory and Repository.</title>
        <authorList>
            <person name="Lipuma J."/>
            <person name="Spilker T."/>
            <person name="Caverly L."/>
        </authorList>
    </citation>
    <scope>NUCLEOTIDE SEQUENCE</scope>
    <source>
        <strain evidence="3">AU44268</strain>
    </source>
</reference>
<dbReference type="Proteomes" id="UP000237632">
    <property type="component" value="Unassembled WGS sequence"/>
</dbReference>
<evidence type="ECO:0000313" key="6">
    <source>
        <dbReference type="Proteomes" id="UP000808215"/>
    </source>
</evidence>
<dbReference type="EMBL" id="JAUJRV010000001">
    <property type="protein sequence ID" value="MDN7793601.1"/>
    <property type="molecule type" value="Genomic_DNA"/>
</dbReference>
<organism evidence="4 5">
    <name type="scientific">Burkholderia vietnamiensis</name>
    <dbReference type="NCBI Taxonomy" id="60552"/>
    <lineage>
        <taxon>Bacteria</taxon>
        <taxon>Pseudomonadati</taxon>
        <taxon>Pseudomonadota</taxon>
        <taxon>Betaproteobacteria</taxon>
        <taxon>Burkholderiales</taxon>
        <taxon>Burkholderiaceae</taxon>
        <taxon>Burkholderia</taxon>
        <taxon>Burkholderia cepacia complex</taxon>
    </lineage>
</organism>
<evidence type="ECO:0000313" key="5">
    <source>
        <dbReference type="Proteomes" id="UP000237632"/>
    </source>
</evidence>
<dbReference type="Proteomes" id="UP001171620">
    <property type="component" value="Unassembled WGS sequence"/>
</dbReference>
<dbReference type="EMBL" id="PVHK01000215">
    <property type="protein sequence ID" value="PRH39049.1"/>
    <property type="molecule type" value="Genomic_DNA"/>
</dbReference>
<dbReference type="GeneID" id="45679886"/>
<dbReference type="RefSeq" id="WP_034193718.1">
    <property type="nucleotide sequence ID" value="NZ_CAAAFK010000005.1"/>
</dbReference>
<evidence type="ECO:0000313" key="3">
    <source>
        <dbReference type="EMBL" id="MDN7793601.1"/>
    </source>
</evidence>
<feature type="chain" id="PRO_5015050112" description="Lipoprotein" evidence="1">
    <location>
        <begin position="28"/>
        <end position="104"/>
    </location>
</feature>
<evidence type="ECO:0000313" key="4">
    <source>
        <dbReference type="EMBL" id="PRH39049.1"/>
    </source>
</evidence>
<name>A0A132DVJ6_BURVI</name>
<keyword evidence="1" id="KW-0732">Signal</keyword>
<evidence type="ECO:0000256" key="1">
    <source>
        <dbReference type="SAM" id="SignalP"/>
    </source>
</evidence>
<sequence length="104" mass="10081">MSRSASLSVLATFIALCGITVTAPASAQQQPAAPASQQQSSSIASVVAVAAAHAGDDACAHGATATKAVAAPVRVAPTRTPDAPNAPEAGCIGPASFCNVYFGS</sequence>
<keyword evidence="6" id="KW-1185">Reference proteome</keyword>
<comment type="caution">
    <text evidence="4">The sequence shown here is derived from an EMBL/GenBank/DDBJ whole genome shotgun (WGS) entry which is preliminary data.</text>
</comment>
<protein>
    <recommendedName>
        <fullName evidence="7">Lipoprotein</fullName>
    </recommendedName>
</protein>
<dbReference type="Proteomes" id="UP000808215">
    <property type="component" value="Unassembled WGS sequence"/>
</dbReference>
<accession>A0A132DVJ6</accession>
<evidence type="ECO:0008006" key="7">
    <source>
        <dbReference type="Google" id="ProtNLM"/>
    </source>
</evidence>
<gene>
    <name evidence="4" type="ORF">C6T65_28435</name>
    <name evidence="2" type="ORF">I5589_03440</name>
    <name evidence="3" type="ORF">QZM33_01360</name>
</gene>